<dbReference type="OrthoDB" id="9887032at2"/>
<evidence type="ECO:0000313" key="3">
    <source>
        <dbReference type="Proteomes" id="UP000183994"/>
    </source>
</evidence>
<dbReference type="Proteomes" id="UP000183994">
    <property type="component" value="Unassembled WGS sequence"/>
</dbReference>
<dbReference type="AlphaFoldDB" id="A0A1M6J9G1"/>
<proteinExistence type="predicted"/>
<name>A0A1M6J9G1_9BACT</name>
<keyword evidence="1" id="KW-0175">Coiled coil</keyword>
<evidence type="ECO:0000313" key="2">
    <source>
        <dbReference type="EMBL" id="SHJ43325.1"/>
    </source>
</evidence>
<accession>A0A1M6J9G1</accession>
<dbReference type="EMBL" id="FQZU01000007">
    <property type="protein sequence ID" value="SHJ43325.1"/>
    <property type="molecule type" value="Genomic_DNA"/>
</dbReference>
<feature type="coiled-coil region" evidence="1">
    <location>
        <begin position="214"/>
        <end position="313"/>
    </location>
</feature>
<sequence>MAGKFQMGTILALVFLLMLPAASEAFNRDLSTVMIDDAISFCPDNLREYLDARKALVLKGMKHGDYASGPIDPMSAERVYNLLIERLKQGKADDPNVIIAFGTLAFFLSETVSPGACRTLDALLPEWVLYDGTDPINNVEETILSTLELSKPFHGQCDEESMGDAYNVAVNVIVDFWIAVFNEAGMETGALLPVGSQVDHSRQAIYTPQELEAMRIAKEAREAAQAAYDEEMREMVRNGVITAEVVQWQKEQKEKKKIDQYIEKYRLQLKQLEEESDELRSGGTMDRDEVKRMRALNDEMGEIKSRISEFEDDPNMALEKERNDNW</sequence>
<dbReference type="STRING" id="1121393.SAMN02745216_01666"/>
<dbReference type="RefSeq" id="WP_073474849.1">
    <property type="nucleotide sequence ID" value="NZ_FQZU01000007.1"/>
</dbReference>
<keyword evidence="3" id="KW-1185">Reference proteome</keyword>
<gene>
    <name evidence="2" type="ORF">SAMN02745216_01666</name>
</gene>
<protein>
    <submittedName>
        <fullName evidence="2">Uncharacterized protein</fullName>
    </submittedName>
</protein>
<reference evidence="3" key="1">
    <citation type="submission" date="2016-11" db="EMBL/GenBank/DDBJ databases">
        <authorList>
            <person name="Varghese N."/>
            <person name="Submissions S."/>
        </authorList>
    </citation>
    <scope>NUCLEOTIDE SEQUENCE [LARGE SCALE GENOMIC DNA]</scope>
    <source>
        <strain evidence="3">DSM 16219</strain>
    </source>
</reference>
<evidence type="ECO:0000256" key="1">
    <source>
        <dbReference type="SAM" id="Coils"/>
    </source>
</evidence>
<organism evidence="2 3">
    <name type="scientific">Desulfatibacillum alkenivorans DSM 16219</name>
    <dbReference type="NCBI Taxonomy" id="1121393"/>
    <lineage>
        <taxon>Bacteria</taxon>
        <taxon>Pseudomonadati</taxon>
        <taxon>Thermodesulfobacteriota</taxon>
        <taxon>Desulfobacteria</taxon>
        <taxon>Desulfobacterales</taxon>
        <taxon>Desulfatibacillaceae</taxon>
        <taxon>Desulfatibacillum</taxon>
    </lineage>
</organism>